<dbReference type="GO" id="GO:0006508">
    <property type="term" value="P:proteolysis"/>
    <property type="evidence" value="ECO:0007669"/>
    <property type="project" value="InterPro"/>
</dbReference>
<dbReference type="PROSITE" id="PS51015">
    <property type="entry name" value="YDG"/>
    <property type="match status" value="1"/>
</dbReference>
<feature type="domain" description="YDG" evidence="1">
    <location>
        <begin position="256"/>
        <end position="400"/>
    </location>
</feature>
<dbReference type="Pfam" id="PF00656">
    <property type="entry name" value="Peptidase_C14"/>
    <property type="match status" value="1"/>
</dbReference>
<gene>
    <name evidence="2" type="ORF">E1298_30865</name>
</gene>
<dbReference type="InterPro" id="IPR011600">
    <property type="entry name" value="Pept_C14_caspase"/>
</dbReference>
<evidence type="ECO:0000313" key="3">
    <source>
        <dbReference type="Proteomes" id="UP000294513"/>
    </source>
</evidence>
<accession>A0A4R5AXM9</accession>
<dbReference type="RefSeq" id="WP_131899498.1">
    <property type="nucleotide sequence ID" value="NZ_SMKU01000213.1"/>
</dbReference>
<dbReference type="NCBIfam" id="NF047832">
    <property type="entry name" value="caspase_w_EACC1"/>
    <property type="match status" value="1"/>
</dbReference>
<dbReference type="PANTHER" id="PTHR14140:SF27">
    <property type="entry name" value="OS04G0289800 PROTEIN"/>
    <property type="match status" value="1"/>
</dbReference>
<dbReference type="InterPro" id="IPR029030">
    <property type="entry name" value="Caspase-like_dom_sf"/>
</dbReference>
<keyword evidence="3" id="KW-1185">Reference proteome</keyword>
<reference evidence="2 3" key="1">
    <citation type="submission" date="2019-03" db="EMBL/GenBank/DDBJ databases">
        <title>Draft genome sequences of novel Actinobacteria.</title>
        <authorList>
            <person name="Sahin N."/>
            <person name="Ay H."/>
            <person name="Saygin H."/>
        </authorList>
    </citation>
    <scope>NUCLEOTIDE SEQUENCE [LARGE SCALE GENOMIC DNA]</scope>
    <source>
        <strain evidence="2 3">H3C3</strain>
    </source>
</reference>
<dbReference type="EMBL" id="SMKU01000213">
    <property type="protein sequence ID" value="TDD76496.1"/>
    <property type="molecule type" value="Genomic_DNA"/>
</dbReference>
<dbReference type="Pfam" id="PF02182">
    <property type="entry name" value="SAD_SRA"/>
    <property type="match status" value="1"/>
</dbReference>
<dbReference type="GO" id="GO:0004197">
    <property type="term" value="F:cysteine-type endopeptidase activity"/>
    <property type="evidence" value="ECO:0007669"/>
    <property type="project" value="InterPro"/>
</dbReference>
<dbReference type="Gene3D" id="2.30.280.10">
    <property type="entry name" value="SRA-YDG"/>
    <property type="match status" value="1"/>
</dbReference>
<comment type="caution">
    <text evidence="2">The sequence shown here is derived from an EMBL/GenBank/DDBJ whole genome shotgun (WGS) entry which is preliminary data.</text>
</comment>
<evidence type="ECO:0000259" key="1">
    <source>
        <dbReference type="PROSITE" id="PS51015"/>
    </source>
</evidence>
<name>A0A4R5AXM9_9ACTN</name>
<protein>
    <recommendedName>
        <fullName evidence="1">YDG domain-containing protein</fullName>
    </recommendedName>
</protein>
<dbReference type="Gene3D" id="3.40.50.1460">
    <property type="match status" value="1"/>
</dbReference>
<dbReference type="InterPro" id="IPR045134">
    <property type="entry name" value="UHRF1/2-like"/>
</dbReference>
<dbReference type="InterPro" id="IPR036987">
    <property type="entry name" value="SRA-YDG_sf"/>
</dbReference>
<dbReference type="Proteomes" id="UP000294513">
    <property type="component" value="Unassembled WGS sequence"/>
</dbReference>
<dbReference type="GO" id="GO:0061630">
    <property type="term" value="F:ubiquitin protein ligase activity"/>
    <property type="evidence" value="ECO:0007669"/>
    <property type="project" value="TreeGrafter"/>
</dbReference>
<dbReference type="AlphaFoldDB" id="A0A4R5AXM9"/>
<organism evidence="2 3">
    <name type="scientific">Actinomadura rubrisoli</name>
    <dbReference type="NCBI Taxonomy" id="2530368"/>
    <lineage>
        <taxon>Bacteria</taxon>
        <taxon>Bacillati</taxon>
        <taxon>Actinomycetota</taxon>
        <taxon>Actinomycetes</taxon>
        <taxon>Streptosporangiales</taxon>
        <taxon>Thermomonosporaceae</taxon>
        <taxon>Actinomadura</taxon>
    </lineage>
</organism>
<dbReference type="OrthoDB" id="4464809at2"/>
<dbReference type="SMART" id="SM00466">
    <property type="entry name" value="SRA"/>
    <property type="match status" value="1"/>
</dbReference>
<dbReference type="GO" id="GO:0044027">
    <property type="term" value="P:negative regulation of gene expression via chromosomal CpG island methylation"/>
    <property type="evidence" value="ECO:0007669"/>
    <property type="project" value="TreeGrafter"/>
</dbReference>
<dbReference type="SUPFAM" id="SSF52129">
    <property type="entry name" value="Caspase-like"/>
    <property type="match status" value="1"/>
</dbReference>
<dbReference type="InterPro" id="IPR015947">
    <property type="entry name" value="PUA-like_sf"/>
</dbReference>
<dbReference type="SUPFAM" id="SSF88697">
    <property type="entry name" value="PUA domain-like"/>
    <property type="match status" value="1"/>
</dbReference>
<dbReference type="GO" id="GO:0016567">
    <property type="term" value="P:protein ubiquitination"/>
    <property type="evidence" value="ECO:0007669"/>
    <property type="project" value="TreeGrafter"/>
</dbReference>
<dbReference type="InterPro" id="IPR003105">
    <property type="entry name" value="SRA_YDG"/>
</dbReference>
<evidence type="ECO:0000313" key="2">
    <source>
        <dbReference type="EMBL" id="TDD76496.1"/>
    </source>
</evidence>
<sequence length="544" mass="59756">MTLPDPLRSRAVLIGTSRYTYLEQLPAVANNLTELARLLTDGQLCGIPAEHCEVVSNPDSIAEMLDPVAKAAQEATDVLIVYFAGHGLVHSTGSDLYLTLVGSDNGRMYRSVAYDYIRTELRMSRAKRKLVILDCCYSGLAAGVMSGGDSTGEVANSANLSGVYLMASTAENKTSQSGDTYTAFSGALFDLINTGVPDHPDLLDVDTLFEGVREVLRDKGLPIPQRRERDYGASLRLFRNQAMGERSLVPVKEFYGPISGVEPGARFPNRQELRRSRIHRPLQAGICGTAEKGGAESIVVSGGYKDDKDYGDTIIYTGHGGRDPNTGVQVKDQSPMHTGNAALIKSLTTGLPVRVVRGSGGNRDFSPEVGYSYDGLFRVTDYFVQPSVDGPSVLLYRLERIADTISDNTSQHMSRDLSPGRFERLAPGVYASRARAEELKRLYNYECQVCGVVLEAPGDQPFAWVAYVRGLEPPHRGADAFNNMLCLCSNHRDLFRFGSITIEDDFRVIDQADGEEMGELNVKHEISLESIRYHREHHRVSDGE</sequence>
<dbReference type="PANTHER" id="PTHR14140">
    <property type="entry name" value="E3 UBIQUITIN-PROTEIN LIGASE UHRF-RELATED"/>
    <property type="match status" value="1"/>
</dbReference>
<proteinExistence type="predicted"/>